<keyword evidence="5" id="KW-1185">Reference proteome</keyword>
<dbReference type="AlphaFoldDB" id="A0A1H2MQ12"/>
<gene>
    <name evidence="4" type="ORF">SAMN05216363_3883</name>
</gene>
<name>A0A1H2MQ12_9PSED</name>
<dbReference type="InterPro" id="IPR018060">
    <property type="entry name" value="HTH_AraC"/>
</dbReference>
<dbReference type="GO" id="GO:0003700">
    <property type="term" value="F:DNA-binding transcription factor activity"/>
    <property type="evidence" value="ECO:0007669"/>
    <property type="project" value="InterPro"/>
</dbReference>
<evidence type="ECO:0000256" key="2">
    <source>
        <dbReference type="ARBA" id="ARBA00023163"/>
    </source>
</evidence>
<keyword evidence="2" id="KW-0804">Transcription</keyword>
<dbReference type="InterPro" id="IPR009057">
    <property type="entry name" value="Homeodomain-like_sf"/>
</dbReference>
<feature type="domain" description="HTH araC/xylS-type" evidence="3">
    <location>
        <begin position="220"/>
        <end position="317"/>
    </location>
</feature>
<dbReference type="EMBL" id="LT629797">
    <property type="protein sequence ID" value="SDU95340.1"/>
    <property type="molecule type" value="Genomic_DNA"/>
</dbReference>
<evidence type="ECO:0000256" key="1">
    <source>
        <dbReference type="ARBA" id="ARBA00023015"/>
    </source>
</evidence>
<dbReference type="Pfam" id="PF12833">
    <property type="entry name" value="HTH_18"/>
    <property type="match status" value="1"/>
</dbReference>
<dbReference type="GO" id="GO:0043565">
    <property type="term" value="F:sequence-specific DNA binding"/>
    <property type="evidence" value="ECO:0007669"/>
    <property type="project" value="InterPro"/>
</dbReference>
<reference evidence="5" key="1">
    <citation type="submission" date="2016-10" db="EMBL/GenBank/DDBJ databases">
        <authorList>
            <person name="Varghese N."/>
            <person name="Submissions S."/>
        </authorList>
    </citation>
    <scope>NUCLEOTIDE SEQUENCE [LARGE SCALE GENOMIC DNA]</scope>
    <source>
        <strain evidence="5">KCTC 32246</strain>
    </source>
</reference>
<dbReference type="InterPro" id="IPR053142">
    <property type="entry name" value="PchR_regulatory_protein"/>
</dbReference>
<accession>A0A1H2MQ12</accession>
<evidence type="ECO:0000259" key="3">
    <source>
        <dbReference type="PROSITE" id="PS01124"/>
    </source>
</evidence>
<protein>
    <submittedName>
        <fullName evidence="4">Transcriptional regulator, AraC family</fullName>
    </submittedName>
</protein>
<dbReference type="Proteomes" id="UP000198675">
    <property type="component" value="Chromosome I"/>
</dbReference>
<dbReference type="PANTHER" id="PTHR47893">
    <property type="entry name" value="REGULATORY PROTEIN PCHR"/>
    <property type="match status" value="1"/>
</dbReference>
<dbReference type="PROSITE" id="PS01124">
    <property type="entry name" value="HTH_ARAC_FAMILY_2"/>
    <property type="match status" value="1"/>
</dbReference>
<dbReference type="Gene3D" id="1.10.10.60">
    <property type="entry name" value="Homeodomain-like"/>
    <property type="match status" value="1"/>
</dbReference>
<evidence type="ECO:0000313" key="5">
    <source>
        <dbReference type="Proteomes" id="UP000198675"/>
    </source>
</evidence>
<keyword evidence="1" id="KW-0805">Transcription regulation</keyword>
<dbReference type="SMART" id="SM00342">
    <property type="entry name" value="HTH_ARAC"/>
    <property type="match status" value="1"/>
</dbReference>
<organism evidence="4 5">
    <name type="scientific">Pseudomonas sihuiensis</name>
    <dbReference type="NCBI Taxonomy" id="1274359"/>
    <lineage>
        <taxon>Bacteria</taxon>
        <taxon>Pseudomonadati</taxon>
        <taxon>Pseudomonadota</taxon>
        <taxon>Gammaproteobacteria</taxon>
        <taxon>Pseudomonadales</taxon>
        <taxon>Pseudomonadaceae</taxon>
        <taxon>Pseudomonas</taxon>
    </lineage>
</organism>
<dbReference type="PANTHER" id="PTHR47893:SF1">
    <property type="entry name" value="REGULATORY PROTEIN PCHR"/>
    <property type="match status" value="1"/>
</dbReference>
<dbReference type="SUPFAM" id="SSF46689">
    <property type="entry name" value="Homeodomain-like"/>
    <property type="match status" value="2"/>
</dbReference>
<evidence type="ECO:0000313" key="4">
    <source>
        <dbReference type="EMBL" id="SDU95340.1"/>
    </source>
</evidence>
<proteinExistence type="predicted"/>
<dbReference type="RefSeq" id="WP_092378990.1">
    <property type="nucleotide sequence ID" value="NZ_LT629797.1"/>
</dbReference>
<sequence length="317" mass="35729">MTVFTCGQLSDVAHTLGGNLHFQRELSGEQPVLDGEQQVQVLSEGLVLYFSRSRDLVDASSDNRLAPGITAAFLLQGEAEVSLPRQRLHFDARPGGQRAMLVNLTDSDQFQRHWRSGREETKVCLSITPDWLQQVAIGSQLRSDALLRFSRSHWHSLPWQPSVDILQRAHQLLERDATLPPLMQRLQRESFALDLACDILRGIDTPQEKRLGSHLERCLARLKEWLDSGEADALSITDMARQLGTNPVDLQNAFRSRNGTTIAAYLRRQRLARAYQAMRQQGLSVEDAANLAGYEHLSSFSAAFKREYGFPPSQARR</sequence>